<dbReference type="RefSeq" id="WP_204730917.1">
    <property type="nucleotide sequence ID" value="NZ_JAFBDK010000029.1"/>
</dbReference>
<evidence type="ECO:0000313" key="3">
    <source>
        <dbReference type="Proteomes" id="UP001597561"/>
    </source>
</evidence>
<feature type="transmembrane region" description="Helical" evidence="1">
    <location>
        <begin position="90"/>
        <end position="109"/>
    </location>
</feature>
<evidence type="ECO:0000256" key="1">
    <source>
        <dbReference type="SAM" id="Phobius"/>
    </source>
</evidence>
<sequence length="151" mass="17529">MKTWIGFLLPDDEYKEKKILTFLAEGAVLLFLSLIVMTFINRYLTLDAETVLLISMGVFVLYVGARYIISGIEYTVVATEKAYEKERKVILVRMFTFAFIFLVSYMFIIEIPTTISEWFEVIGLLTTAVLFMFVSSFISLKRSYHKNKELV</sequence>
<feature type="transmembrane region" description="Helical" evidence="1">
    <location>
        <begin position="20"/>
        <end position="44"/>
    </location>
</feature>
<gene>
    <name evidence="2" type="ORF">ACFS5P_13115</name>
</gene>
<reference evidence="3" key="1">
    <citation type="journal article" date="2019" name="Int. J. Syst. Evol. Microbiol.">
        <title>The Global Catalogue of Microorganisms (GCM) 10K type strain sequencing project: providing services to taxonomists for standard genome sequencing and annotation.</title>
        <authorList>
            <consortium name="The Broad Institute Genomics Platform"/>
            <consortium name="The Broad Institute Genome Sequencing Center for Infectious Disease"/>
            <person name="Wu L."/>
            <person name="Ma J."/>
        </authorList>
    </citation>
    <scope>NUCLEOTIDE SEQUENCE [LARGE SCALE GENOMIC DNA]</scope>
    <source>
        <strain evidence="3">KCTC 13528</strain>
    </source>
</reference>
<proteinExistence type="predicted"/>
<feature type="transmembrane region" description="Helical" evidence="1">
    <location>
        <begin position="121"/>
        <end position="140"/>
    </location>
</feature>
<evidence type="ECO:0000313" key="2">
    <source>
        <dbReference type="EMBL" id="MFD2912822.1"/>
    </source>
</evidence>
<name>A0ABW5ZJY2_9BACL</name>
<dbReference type="Proteomes" id="UP001597561">
    <property type="component" value="Unassembled WGS sequence"/>
</dbReference>
<organism evidence="2 3">
    <name type="scientific">Jeotgalibacillus terrae</name>
    <dbReference type="NCBI Taxonomy" id="587735"/>
    <lineage>
        <taxon>Bacteria</taxon>
        <taxon>Bacillati</taxon>
        <taxon>Bacillota</taxon>
        <taxon>Bacilli</taxon>
        <taxon>Bacillales</taxon>
        <taxon>Caryophanaceae</taxon>
        <taxon>Jeotgalibacillus</taxon>
    </lineage>
</organism>
<comment type="caution">
    <text evidence="2">The sequence shown here is derived from an EMBL/GenBank/DDBJ whole genome shotgun (WGS) entry which is preliminary data.</text>
</comment>
<accession>A0ABW5ZJY2</accession>
<keyword evidence="1" id="KW-1133">Transmembrane helix</keyword>
<keyword evidence="1" id="KW-0472">Membrane</keyword>
<keyword evidence="1" id="KW-0812">Transmembrane</keyword>
<dbReference type="EMBL" id="JBHUPG010000023">
    <property type="protein sequence ID" value="MFD2912822.1"/>
    <property type="molecule type" value="Genomic_DNA"/>
</dbReference>
<keyword evidence="3" id="KW-1185">Reference proteome</keyword>
<feature type="transmembrane region" description="Helical" evidence="1">
    <location>
        <begin position="50"/>
        <end position="69"/>
    </location>
</feature>
<protein>
    <submittedName>
        <fullName evidence="2">DUF3278 domain-containing protein</fullName>
    </submittedName>
</protein>